<dbReference type="EMBL" id="JAPFFF010000008">
    <property type="protein sequence ID" value="KAK8885051.1"/>
    <property type="molecule type" value="Genomic_DNA"/>
</dbReference>
<sequence>MITTEEENIFSQSKNPNSNSHSGFRTYFFYFKGEITTWLAFRHPNNISVTYEQVLITFLNSLSSNFNLTYQTDDVIYTNLNTMEIVRDLSAKIPSMYNLVDFHIQPINYKVNDSREQSQLIPPYCYKFVNEGKLLEQQGHYHGAFAFYEVVILHGIRDLSRMLFKTKNWNSLRVYLDHLLCFYPDDENIFRIAAICYERLGDSRKAFEIYNKYQNSSSFMKIGNYRLSPGLKHDKSNFILTVTRALTGQDAYDPLLLEQIIRLSFHFKKIDFGIDCCFRNAKTIKFLSLFTKNATYYERVVQKATQVLSEDYRAAIHTTQILFKNGEKLVAIDIARAFRPKKKGGHMMMARLHTLMHLLFLDYRFEEMITRFSNFFSILSLFSNVQTSPSNLNLYSGKNKSNNNEINSNFNINETLQLLSTIPQFSDKIIFYNKPNDISGSQYFKRLIQSIENNNYFEEEEETETEFNDLRNNSSQYDYIDEKKYFLSIIILICGFLFYEGYLDECRVLLRKVEFQINLLSSFSAERKIEFDDSLVRLFTTIRWPFHHFNVLYNSPSSGRVFILGDEFANILGYQKFGRNTIVNQIVPRSIPGLTLWELKPSRIAYNNSNNLTKGKFYDPSIGYIKKFTGNRLTFFDLIDSLVQNYDLSYTGIMIMIGTNDCETVIPKLTKKLTFKSLAEAIDTEVSILLGIVQKIHKMLPKVEIFVHTVMPRFNWSAVIANSFNMKLQEKIPSYAVFVNPFKVDSVLDTIELSENLPTDKYQNQILEIIEKIDFQKNR</sequence>
<protein>
    <recommendedName>
        <fullName evidence="3">SGNH hydrolase-type esterase domain-containing protein</fullName>
    </recommendedName>
</protein>
<dbReference type="SUPFAM" id="SSF52266">
    <property type="entry name" value="SGNH hydrolase"/>
    <property type="match status" value="1"/>
</dbReference>
<evidence type="ECO:0000313" key="2">
    <source>
        <dbReference type="Proteomes" id="UP001470230"/>
    </source>
</evidence>
<comment type="caution">
    <text evidence="1">The sequence shown here is derived from an EMBL/GenBank/DDBJ whole genome shotgun (WGS) entry which is preliminary data.</text>
</comment>
<organism evidence="1 2">
    <name type="scientific">Tritrichomonas musculus</name>
    <dbReference type="NCBI Taxonomy" id="1915356"/>
    <lineage>
        <taxon>Eukaryota</taxon>
        <taxon>Metamonada</taxon>
        <taxon>Parabasalia</taxon>
        <taxon>Tritrichomonadida</taxon>
        <taxon>Tritrichomonadidae</taxon>
        <taxon>Tritrichomonas</taxon>
    </lineage>
</organism>
<dbReference type="Gene3D" id="1.25.40.10">
    <property type="entry name" value="Tetratricopeptide repeat domain"/>
    <property type="match status" value="1"/>
</dbReference>
<dbReference type="InterPro" id="IPR011990">
    <property type="entry name" value="TPR-like_helical_dom_sf"/>
</dbReference>
<evidence type="ECO:0000313" key="1">
    <source>
        <dbReference type="EMBL" id="KAK8885051.1"/>
    </source>
</evidence>
<name>A0ABR2K2S3_9EUKA</name>
<dbReference type="SUPFAM" id="SSF48452">
    <property type="entry name" value="TPR-like"/>
    <property type="match status" value="1"/>
</dbReference>
<reference evidence="1 2" key="1">
    <citation type="submission" date="2024-04" db="EMBL/GenBank/DDBJ databases">
        <title>Tritrichomonas musculus Genome.</title>
        <authorList>
            <person name="Alves-Ferreira E."/>
            <person name="Grigg M."/>
            <person name="Lorenzi H."/>
            <person name="Galac M."/>
        </authorList>
    </citation>
    <scope>NUCLEOTIDE SEQUENCE [LARGE SCALE GENOMIC DNA]</scope>
    <source>
        <strain evidence="1 2">EAF2021</strain>
    </source>
</reference>
<evidence type="ECO:0008006" key="3">
    <source>
        <dbReference type="Google" id="ProtNLM"/>
    </source>
</evidence>
<gene>
    <name evidence="1" type="ORF">M9Y10_044179</name>
</gene>
<dbReference type="Proteomes" id="UP001470230">
    <property type="component" value="Unassembled WGS sequence"/>
</dbReference>
<keyword evidence="2" id="KW-1185">Reference proteome</keyword>
<proteinExistence type="predicted"/>
<accession>A0ABR2K2S3</accession>